<dbReference type="InterPro" id="IPR001647">
    <property type="entry name" value="HTH_TetR"/>
</dbReference>
<keyword evidence="1" id="KW-0805">Transcription regulation</keyword>
<keyword evidence="3" id="KW-0804">Transcription</keyword>
<dbReference type="Pfam" id="PF00440">
    <property type="entry name" value="TetR_N"/>
    <property type="match status" value="1"/>
</dbReference>
<evidence type="ECO:0000259" key="5">
    <source>
        <dbReference type="PROSITE" id="PS50977"/>
    </source>
</evidence>
<feature type="DNA-binding region" description="H-T-H motif" evidence="4">
    <location>
        <begin position="24"/>
        <end position="43"/>
    </location>
</feature>
<dbReference type="STRING" id="1121959.SAMN02746009_02496"/>
<gene>
    <name evidence="6" type="ORF">SAMN02746009_02496</name>
</gene>
<dbReference type="GO" id="GO:0000976">
    <property type="term" value="F:transcription cis-regulatory region binding"/>
    <property type="evidence" value="ECO:0007669"/>
    <property type="project" value="TreeGrafter"/>
</dbReference>
<dbReference type="InterPro" id="IPR054422">
    <property type="entry name" value="TetR-like_HI_0893_C"/>
</dbReference>
<name>A0A1M6ZDD2_9BACT</name>
<dbReference type="SUPFAM" id="SSF48498">
    <property type="entry name" value="Tetracyclin repressor-like, C-terminal domain"/>
    <property type="match status" value="1"/>
</dbReference>
<evidence type="ECO:0000313" key="6">
    <source>
        <dbReference type="EMBL" id="SHL28374.1"/>
    </source>
</evidence>
<evidence type="ECO:0000256" key="1">
    <source>
        <dbReference type="ARBA" id="ARBA00023015"/>
    </source>
</evidence>
<dbReference type="SUPFAM" id="SSF46689">
    <property type="entry name" value="Homeodomain-like"/>
    <property type="match status" value="1"/>
</dbReference>
<reference evidence="7" key="1">
    <citation type="submission" date="2016-11" db="EMBL/GenBank/DDBJ databases">
        <authorList>
            <person name="Varghese N."/>
            <person name="Submissions S."/>
        </authorList>
    </citation>
    <scope>NUCLEOTIDE SEQUENCE [LARGE SCALE GENOMIC DNA]</scope>
    <source>
        <strain evidence="7">DSM 18569</strain>
    </source>
</reference>
<dbReference type="InterPro" id="IPR009057">
    <property type="entry name" value="Homeodomain-like_sf"/>
</dbReference>
<dbReference type="Pfam" id="PF22604">
    <property type="entry name" value="TetR_HI_0893_C"/>
    <property type="match status" value="1"/>
</dbReference>
<dbReference type="GO" id="GO:0003700">
    <property type="term" value="F:DNA-binding transcription factor activity"/>
    <property type="evidence" value="ECO:0007669"/>
    <property type="project" value="TreeGrafter"/>
</dbReference>
<keyword evidence="2 4" id="KW-0238">DNA-binding</keyword>
<evidence type="ECO:0000256" key="3">
    <source>
        <dbReference type="ARBA" id="ARBA00023163"/>
    </source>
</evidence>
<accession>A0A1M6ZDD2</accession>
<evidence type="ECO:0000256" key="2">
    <source>
        <dbReference type="ARBA" id="ARBA00023125"/>
    </source>
</evidence>
<feature type="domain" description="HTH tetR-type" evidence="5">
    <location>
        <begin position="1"/>
        <end position="61"/>
    </location>
</feature>
<dbReference type="PANTHER" id="PTHR30055">
    <property type="entry name" value="HTH-TYPE TRANSCRIPTIONAL REGULATOR RUTR"/>
    <property type="match status" value="1"/>
</dbReference>
<sequence>MDKREIILEATLQLVLQEGFYHLNMKKVARAAHVAAGTIYLYFASKEELIIELYRYVTRLYLAAVLEVQEGEQDLTLKIQRMMRRFLEFFLYRPDCFSYLQQFRTSPFAFKDKEAHAMLLEPLFTLVEKARAARIVKSLPNELLLALVVGPVHEAVMMWQAGTVNLVDKELQEQLLLACWENVASPPVVGREAV</sequence>
<dbReference type="PRINTS" id="PR00455">
    <property type="entry name" value="HTHTETR"/>
</dbReference>
<dbReference type="InterPro" id="IPR036271">
    <property type="entry name" value="Tet_transcr_reg_TetR-rel_C_sf"/>
</dbReference>
<evidence type="ECO:0000313" key="7">
    <source>
        <dbReference type="Proteomes" id="UP000183947"/>
    </source>
</evidence>
<dbReference type="Gene3D" id="1.10.357.10">
    <property type="entry name" value="Tetracycline Repressor, domain 2"/>
    <property type="match status" value="1"/>
</dbReference>
<organism evidence="6 7">
    <name type="scientific">Hymenobacter psychrotolerans DSM 18569</name>
    <dbReference type="NCBI Taxonomy" id="1121959"/>
    <lineage>
        <taxon>Bacteria</taxon>
        <taxon>Pseudomonadati</taxon>
        <taxon>Bacteroidota</taxon>
        <taxon>Cytophagia</taxon>
        <taxon>Cytophagales</taxon>
        <taxon>Hymenobacteraceae</taxon>
        <taxon>Hymenobacter</taxon>
    </lineage>
</organism>
<keyword evidence="7" id="KW-1185">Reference proteome</keyword>
<dbReference type="PROSITE" id="PS50977">
    <property type="entry name" value="HTH_TETR_2"/>
    <property type="match status" value="1"/>
</dbReference>
<dbReference type="AlphaFoldDB" id="A0A1M6ZDD2"/>
<dbReference type="EMBL" id="FRAS01000012">
    <property type="protein sequence ID" value="SHL28374.1"/>
    <property type="molecule type" value="Genomic_DNA"/>
</dbReference>
<dbReference type="RefSeq" id="WP_073285355.1">
    <property type="nucleotide sequence ID" value="NZ_FRAS01000012.1"/>
</dbReference>
<protein>
    <submittedName>
        <fullName evidence="6">Transcriptional regulator, TetR family</fullName>
    </submittedName>
</protein>
<dbReference type="Proteomes" id="UP000183947">
    <property type="component" value="Unassembled WGS sequence"/>
</dbReference>
<dbReference type="PANTHER" id="PTHR30055:SF234">
    <property type="entry name" value="HTH-TYPE TRANSCRIPTIONAL REGULATOR BETI"/>
    <property type="match status" value="1"/>
</dbReference>
<proteinExistence type="predicted"/>
<evidence type="ECO:0000256" key="4">
    <source>
        <dbReference type="PROSITE-ProRule" id="PRU00335"/>
    </source>
</evidence>
<dbReference type="InterPro" id="IPR050109">
    <property type="entry name" value="HTH-type_TetR-like_transc_reg"/>
</dbReference>